<reference evidence="1 2" key="1">
    <citation type="submission" date="2021-06" db="EMBL/GenBank/DDBJ databases">
        <authorList>
            <person name="Kallberg Y."/>
            <person name="Tangrot J."/>
            <person name="Rosling A."/>
        </authorList>
    </citation>
    <scope>NUCLEOTIDE SEQUENCE [LARGE SCALE GENOMIC DNA]</scope>
    <source>
        <strain evidence="1 2">120-4 pot B 10/14</strain>
    </source>
</reference>
<protein>
    <submittedName>
        <fullName evidence="1">18853_t:CDS:1</fullName>
    </submittedName>
</protein>
<proteinExistence type="predicted"/>
<gene>
    <name evidence="1" type="ORF">GMARGA_LOCUS36443</name>
</gene>
<name>A0ABN7WXN7_GIGMA</name>
<feature type="non-terminal residue" evidence="1">
    <location>
        <position position="1"/>
    </location>
</feature>
<dbReference type="EMBL" id="CAJVQB010071783">
    <property type="protein sequence ID" value="CAG8843254.1"/>
    <property type="molecule type" value="Genomic_DNA"/>
</dbReference>
<dbReference type="Proteomes" id="UP000789901">
    <property type="component" value="Unassembled WGS sequence"/>
</dbReference>
<organism evidence="1 2">
    <name type="scientific">Gigaspora margarita</name>
    <dbReference type="NCBI Taxonomy" id="4874"/>
    <lineage>
        <taxon>Eukaryota</taxon>
        <taxon>Fungi</taxon>
        <taxon>Fungi incertae sedis</taxon>
        <taxon>Mucoromycota</taxon>
        <taxon>Glomeromycotina</taxon>
        <taxon>Glomeromycetes</taxon>
        <taxon>Diversisporales</taxon>
        <taxon>Gigasporaceae</taxon>
        <taxon>Gigaspora</taxon>
    </lineage>
</organism>
<sequence length="297" mass="34290">NSRTSIDRLSTDKMRLDVEIKELFQKKEQEIVGVLEKFKNRVLKKDKAVTKYLGIQHQTSMEEMELLELNRSTNQPNKVINQAQIVKDTLLQLECGTHDYGTKELQATINRDVSAYCSCKCKLEARELQEEIVRINRTTHLLERESPTDIEISEKEEVSPIIADVTNEVEVIQDSLQSMSIQEENKKSLSTKVVYLTHDKAREDISASRWAPHNRKITTMTNQSSGREKPVTIITIWDLPEDARNLQSKQATATQEKEFIENSRNGEHNDMNNTGSLPERKLLEEILERLSNLERKQ</sequence>
<evidence type="ECO:0000313" key="2">
    <source>
        <dbReference type="Proteomes" id="UP000789901"/>
    </source>
</evidence>
<feature type="non-terminal residue" evidence="1">
    <location>
        <position position="297"/>
    </location>
</feature>
<accession>A0ABN7WXN7</accession>
<keyword evidence="2" id="KW-1185">Reference proteome</keyword>
<evidence type="ECO:0000313" key="1">
    <source>
        <dbReference type="EMBL" id="CAG8843254.1"/>
    </source>
</evidence>
<comment type="caution">
    <text evidence="1">The sequence shown here is derived from an EMBL/GenBank/DDBJ whole genome shotgun (WGS) entry which is preliminary data.</text>
</comment>